<evidence type="ECO:0000313" key="9">
    <source>
        <dbReference type="Proteomes" id="UP000000707"/>
    </source>
</evidence>
<dbReference type="KEGG" id="cten:18247851"/>
<feature type="transmembrane region" description="Helical" evidence="7">
    <location>
        <begin position="181"/>
        <end position="200"/>
    </location>
</feature>
<evidence type="ECO:0000256" key="4">
    <source>
        <dbReference type="ARBA" id="ARBA00022729"/>
    </source>
</evidence>
<dbReference type="InterPro" id="IPR007217">
    <property type="entry name" value="Per1-like"/>
</dbReference>
<dbReference type="Pfam" id="PF04080">
    <property type="entry name" value="Per1"/>
    <property type="match status" value="1"/>
</dbReference>
<dbReference type="PANTHER" id="PTHR13148:SF0">
    <property type="entry name" value="POST-GPI ATTACHMENT TO PROTEINS FACTOR 3"/>
    <property type="match status" value="1"/>
</dbReference>
<dbReference type="eggNOG" id="KOG2970">
    <property type="taxonomic scope" value="Eukaryota"/>
</dbReference>
<feature type="chain" id="PRO_5016485480" description="Post-GPI attachment to proteins factor 3" evidence="7">
    <location>
        <begin position="20"/>
        <end position="360"/>
    </location>
</feature>
<dbReference type="AlphaFoldDB" id="G3B9Q7"/>
<comment type="caution">
    <text evidence="7">Lacks conserved residue(s) required for the propagation of feature annotation.</text>
</comment>
<name>G3B9Q7_CANTC</name>
<keyword evidence="5 7" id="KW-1133">Transmembrane helix</keyword>
<feature type="transmembrane region" description="Helical" evidence="7">
    <location>
        <begin position="231"/>
        <end position="251"/>
    </location>
</feature>
<keyword evidence="3 7" id="KW-0812">Transmembrane</keyword>
<accession>G3B9Q7</accession>
<sequence length="360" mass="42456">MKLLIILFLFVTPIICSLGDQLPEFMHCNDQCKSYLCLQKRISSISSKYTMGDFDSKNNVHFPFKQLFGWQCPADCDYKCQQIITDIRISQGAPIVKFYGKWPFKRVFGMTEVASVVFSLLNFLINYHNFRKINPQRKRSSGPVRTMYGQYLVLLSISMVGWTFSMLFHTRDLPITETLDYFGASLIILFNFYIIIIRYFELFKNNLLPFQIAIGTIYGLHLVKLSHDWDYNYNLVFHSVIGIITLVLWVLHSVKVSRIYTNNYPILSNSIQLLPFETKILMKLNYLSLSKSKYIPLLPILLNLWMFGSMFFEICEFKPILKVVDSHAMWHLATFFPQIIWYDWNMWDLELYKRVTELSI</sequence>
<evidence type="ECO:0000256" key="3">
    <source>
        <dbReference type="ARBA" id="ARBA00022692"/>
    </source>
</evidence>
<dbReference type="Proteomes" id="UP000000707">
    <property type="component" value="Unassembled WGS sequence"/>
</dbReference>
<comment type="subcellular location">
    <subcellularLocation>
        <location evidence="1">Endomembrane system</location>
        <topology evidence="1">Multi-pass membrane protein</topology>
    </subcellularLocation>
    <subcellularLocation>
        <location evidence="7">Endoplasmic reticulum membrane</location>
        <topology evidence="7">Multi-pass membrane protein</topology>
    </subcellularLocation>
</comment>
<feature type="signal peptide" evidence="7">
    <location>
        <begin position="1"/>
        <end position="19"/>
    </location>
</feature>
<evidence type="ECO:0000256" key="6">
    <source>
        <dbReference type="ARBA" id="ARBA00023136"/>
    </source>
</evidence>
<dbReference type="GO" id="GO:0006506">
    <property type="term" value="P:GPI anchor biosynthetic process"/>
    <property type="evidence" value="ECO:0007669"/>
    <property type="project" value="UniProtKB-KW"/>
</dbReference>
<feature type="transmembrane region" description="Helical" evidence="7">
    <location>
        <begin position="148"/>
        <end position="169"/>
    </location>
</feature>
<evidence type="ECO:0000256" key="1">
    <source>
        <dbReference type="ARBA" id="ARBA00004127"/>
    </source>
</evidence>
<evidence type="ECO:0000313" key="8">
    <source>
        <dbReference type="EMBL" id="EGV62715.1"/>
    </source>
</evidence>
<feature type="transmembrane region" description="Helical" evidence="7">
    <location>
        <begin position="107"/>
        <end position="127"/>
    </location>
</feature>
<comment type="similarity">
    <text evidence="7">Belongs to the PGAP3 family.</text>
</comment>
<keyword evidence="7" id="KW-0256">Endoplasmic reticulum</keyword>
<dbReference type="OrthoDB" id="419770at2759"/>
<evidence type="ECO:0000256" key="5">
    <source>
        <dbReference type="ARBA" id="ARBA00022989"/>
    </source>
</evidence>
<protein>
    <recommendedName>
        <fullName evidence="7">Post-GPI attachment to proteins factor 3</fullName>
    </recommendedName>
</protein>
<dbReference type="GO" id="GO:0005789">
    <property type="term" value="C:endoplasmic reticulum membrane"/>
    <property type="evidence" value="ECO:0007669"/>
    <property type="project" value="UniProtKB-SubCell"/>
</dbReference>
<keyword evidence="4 7" id="KW-0732">Signal</keyword>
<dbReference type="PANTHER" id="PTHR13148">
    <property type="entry name" value="PER1-RELATED"/>
    <property type="match status" value="1"/>
</dbReference>
<keyword evidence="6 7" id="KW-0472">Membrane</keyword>
<dbReference type="EMBL" id="GL996527">
    <property type="protein sequence ID" value="EGV62715.1"/>
    <property type="molecule type" value="Genomic_DNA"/>
</dbReference>
<keyword evidence="9" id="KW-1185">Reference proteome</keyword>
<keyword evidence="2 7" id="KW-0337">GPI-anchor biosynthesis</keyword>
<proteinExistence type="inferred from homology"/>
<organism evidence="9">
    <name type="scientific">Candida tenuis (strain ATCC 10573 / BCRC 21748 / CBS 615 / JCM 9827 / NBRC 10315 / NRRL Y-1498 / VKM Y-70)</name>
    <name type="common">Yeast</name>
    <name type="synonym">Yamadazyma tenuis</name>
    <dbReference type="NCBI Taxonomy" id="590646"/>
    <lineage>
        <taxon>Eukaryota</taxon>
        <taxon>Fungi</taxon>
        <taxon>Dikarya</taxon>
        <taxon>Ascomycota</taxon>
        <taxon>Saccharomycotina</taxon>
        <taxon>Pichiomycetes</taxon>
        <taxon>Debaryomycetaceae</taxon>
        <taxon>Yamadazyma</taxon>
    </lineage>
</organism>
<dbReference type="GO" id="GO:0016788">
    <property type="term" value="F:hydrolase activity, acting on ester bonds"/>
    <property type="evidence" value="ECO:0007669"/>
    <property type="project" value="TreeGrafter"/>
</dbReference>
<evidence type="ECO:0000256" key="2">
    <source>
        <dbReference type="ARBA" id="ARBA00022502"/>
    </source>
</evidence>
<feature type="transmembrane region" description="Helical" evidence="7">
    <location>
        <begin position="207"/>
        <end position="225"/>
    </location>
</feature>
<dbReference type="GeneID" id="18247851"/>
<evidence type="ECO:0000256" key="7">
    <source>
        <dbReference type="RuleBase" id="RU365066"/>
    </source>
</evidence>
<reference evidence="8 9" key="1">
    <citation type="journal article" date="2011" name="Proc. Natl. Acad. Sci. U.S.A.">
        <title>Comparative genomics of xylose-fermenting fungi for enhanced biofuel production.</title>
        <authorList>
            <person name="Wohlbach D.J."/>
            <person name="Kuo A."/>
            <person name="Sato T.K."/>
            <person name="Potts K.M."/>
            <person name="Salamov A.A."/>
            <person name="LaButti K.M."/>
            <person name="Sun H."/>
            <person name="Clum A."/>
            <person name="Pangilinan J.L."/>
            <person name="Lindquist E.A."/>
            <person name="Lucas S."/>
            <person name="Lapidus A."/>
            <person name="Jin M."/>
            <person name="Gunawan C."/>
            <person name="Balan V."/>
            <person name="Dale B.E."/>
            <person name="Jeffries T.W."/>
            <person name="Zinkel R."/>
            <person name="Barry K.W."/>
            <person name="Grigoriev I.V."/>
            <person name="Gasch A.P."/>
        </authorList>
    </citation>
    <scope>NUCLEOTIDE SEQUENCE [LARGE SCALE GENOMIC DNA]</scope>
    <source>
        <strain evidence="9">ATCC 10573 / BCRC 21748 / CBS 615 / JCM 9827 / NBRC 10315 / NRRL Y-1498 / VKM Y-70</strain>
    </source>
</reference>
<comment type="function">
    <text evidence="7">Involved in the lipid remodeling steps of GPI-anchor maturation.</text>
</comment>
<gene>
    <name evidence="8" type="ORF">CANTEDRAFT_115403</name>
</gene>